<evidence type="ECO:0008006" key="3">
    <source>
        <dbReference type="Google" id="ProtNLM"/>
    </source>
</evidence>
<sequence>MKAYSTQTERAYDSWEDLVAEEANGYGVVVMMQAESLKSGRPQTYSRLIGPFDDQKKARNKAAAVRRAWKRAKDRDPRIKLLGVSVEPIWPDLRFGTRD</sequence>
<name>A0AAX3EDD7_PAEUR</name>
<evidence type="ECO:0000313" key="2">
    <source>
        <dbReference type="Proteomes" id="UP001163293"/>
    </source>
</evidence>
<reference evidence="1" key="1">
    <citation type="submission" date="2022-07" db="EMBL/GenBank/DDBJ databases">
        <authorList>
            <person name="Wu T."/>
        </authorList>
    </citation>
    <scope>NUCLEOTIDE SEQUENCE</scope>
    <source>
        <strain evidence="1">SD-1</strain>
    </source>
</reference>
<dbReference type="Proteomes" id="UP001163293">
    <property type="component" value="Chromosome"/>
</dbReference>
<gene>
    <name evidence="1" type="ORF">NL394_13135</name>
</gene>
<evidence type="ECO:0000313" key="1">
    <source>
        <dbReference type="EMBL" id="UYV96025.1"/>
    </source>
</evidence>
<dbReference type="AlphaFoldDB" id="A0AAX3EDD7"/>
<proteinExistence type="predicted"/>
<accession>A0AAX3EDD7</accession>
<protein>
    <recommendedName>
        <fullName evidence="3">SPOR domain-containing protein</fullName>
    </recommendedName>
</protein>
<dbReference type="EMBL" id="CP101185">
    <property type="protein sequence ID" value="UYV96025.1"/>
    <property type="molecule type" value="Genomic_DNA"/>
</dbReference>
<organism evidence="1 2">
    <name type="scientific">Paenarthrobacter ureafaciens</name>
    <dbReference type="NCBI Taxonomy" id="37931"/>
    <lineage>
        <taxon>Bacteria</taxon>
        <taxon>Bacillati</taxon>
        <taxon>Actinomycetota</taxon>
        <taxon>Actinomycetes</taxon>
        <taxon>Micrococcales</taxon>
        <taxon>Micrococcaceae</taxon>
        <taxon>Paenarthrobacter</taxon>
    </lineage>
</organism>
<dbReference type="RefSeq" id="WP_069695035.1">
    <property type="nucleotide sequence ID" value="NZ_CP043010.1"/>
</dbReference>
<keyword evidence="2" id="KW-1185">Reference proteome</keyword>